<organism evidence="2 3">
    <name type="scientific">Trifolium subterraneum</name>
    <name type="common">Subterranean clover</name>
    <dbReference type="NCBI Taxonomy" id="3900"/>
    <lineage>
        <taxon>Eukaryota</taxon>
        <taxon>Viridiplantae</taxon>
        <taxon>Streptophyta</taxon>
        <taxon>Embryophyta</taxon>
        <taxon>Tracheophyta</taxon>
        <taxon>Spermatophyta</taxon>
        <taxon>Magnoliopsida</taxon>
        <taxon>eudicotyledons</taxon>
        <taxon>Gunneridae</taxon>
        <taxon>Pentapetalae</taxon>
        <taxon>rosids</taxon>
        <taxon>fabids</taxon>
        <taxon>Fabales</taxon>
        <taxon>Fabaceae</taxon>
        <taxon>Papilionoideae</taxon>
        <taxon>50 kb inversion clade</taxon>
        <taxon>NPAAA clade</taxon>
        <taxon>Hologalegina</taxon>
        <taxon>IRL clade</taxon>
        <taxon>Trifolieae</taxon>
        <taxon>Trifolium</taxon>
    </lineage>
</organism>
<dbReference type="Proteomes" id="UP000242715">
    <property type="component" value="Unassembled WGS sequence"/>
</dbReference>
<protein>
    <submittedName>
        <fullName evidence="2">Uncharacterized protein</fullName>
    </submittedName>
</protein>
<reference evidence="3" key="1">
    <citation type="journal article" date="2017" name="Front. Plant Sci.">
        <title>Climate Clever Clovers: New Paradigm to Reduce the Environmental Footprint of Ruminants by Breeding Low Methanogenic Forages Utilizing Haplotype Variation.</title>
        <authorList>
            <person name="Kaur P."/>
            <person name="Appels R."/>
            <person name="Bayer P.E."/>
            <person name="Keeble-Gagnere G."/>
            <person name="Wang J."/>
            <person name="Hirakawa H."/>
            <person name="Shirasawa K."/>
            <person name="Vercoe P."/>
            <person name="Stefanova K."/>
            <person name="Durmic Z."/>
            <person name="Nichols P."/>
            <person name="Revell C."/>
            <person name="Isobe S.N."/>
            <person name="Edwards D."/>
            <person name="Erskine W."/>
        </authorList>
    </citation>
    <scope>NUCLEOTIDE SEQUENCE [LARGE SCALE GENOMIC DNA]</scope>
    <source>
        <strain evidence="3">cv. Daliak</strain>
    </source>
</reference>
<accession>A0A2Z6MEU3</accession>
<feature type="region of interest" description="Disordered" evidence="1">
    <location>
        <begin position="50"/>
        <end position="81"/>
    </location>
</feature>
<gene>
    <name evidence="2" type="ORF">TSUD_242520</name>
</gene>
<evidence type="ECO:0000256" key="1">
    <source>
        <dbReference type="SAM" id="MobiDB-lite"/>
    </source>
</evidence>
<keyword evidence="3" id="KW-1185">Reference proteome</keyword>
<evidence type="ECO:0000313" key="2">
    <source>
        <dbReference type="EMBL" id="GAU21680.1"/>
    </source>
</evidence>
<name>A0A2Z6MEU3_TRISU</name>
<dbReference type="EMBL" id="DF973235">
    <property type="protein sequence ID" value="GAU21680.1"/>
    <property type="molecule type" value="Genomic_DNA"/>
</dbReference>
<proteinExistence type="predicted"/>
<sequence length="135" mass="15094">MKPNSGDESDGLSAYPSVNWLAGWLFWQKEFAPPISTTLFTIAQRRAAALQARPQLPQHHHQQQQPSPNDDLPPYDPGLTAAAQEYPQLGDLEVHFERQTERLILKMTSLIIINVLTRDGNPMFFTHGGSSSQGE</sequence>
<dbReference type="AlphaFoldDB" id="A0A2Z6MEU3"/>
<evidence type="ECO:0000313" key="3">
    <source>
        <dbReference type="Proteomes" id="UP000242715"/>
    </source>
</evidence>